<dbReference type="AlphaFoldDB" id="A0A2N7LBR0"/>
<keyword evidence="3" id="KW-0325">Glycoprotein</keyword>
<dbReference type="EMBL" id="MDAL01000018">
    <property type="protein sequence ID" value="PMN92434.1"/>
    <property type="molecule type" value="Genomic_DNA"/>
</dbReference>
<evidence type="ECO:0000256" key="1">
    <source>
        <dbReference type="ARBA" id="ARBA00022729"/>
    </source>
</evidence>
<name>A0A2N7LBR0_9GAMM</name>
<evidence type="ECO:0000256" key="3">
    <source>
        <dbReference type="ARBA" id="ARBA00023180"/>
    </source>
</evidence>
<dbReference type="InterPro" id="IPR011043">
    <property type="entry name" value="Gal_Oxase/kelch_b-propeller"/>
</dbReference>
<dbReference type="SMART" id="SM00191">
    <property type="entry name" value="Int_alpha"/>
    <property type="match status" value="5"/>
</dbReference>
<dbReference type="SUPFAM" id="SSF50965">
    <property type="entry name" value="Galactose oxidase, central domain"/>
    <property type="match status" value="1"/>
</dbReference>
<feature type="region of interest" description="Disordered" evidence="4">
    <location>
        <begin position="98"/>
        <end position="117"/>
    </location>
</feature>
<evidence type="ECO:0000256" key="4">
    <source>
        <dbReference type="SAM" id="MobiDB-lite"/>
    </source>
</evidence>
<dbReference type="InterPro" id="IPR013517">
    <property type="entry name" value="FG-GAP"/>
</dbReference>
<sequence length="454" mass="47691">MSGYIKASNMGSSDAFGGEISMSADGMTMAVSARQEGSGDVADPSDNSKSLSGAVYIFVRNGNVWTEDAYIKADVIDSSDRFGTHISLSDDGQRLAVSTRYEDSADQNSPSDNSVTESGAAYVFDRSGSTWTQTAYLKASNPEQDDFFGTSVDLSGDGLTLAVGATYEDSGDPNDQSDNSESNSGAVYIYTINAGVWGQTYYLKASNAGNGDNFGQSLALDDDGDMLVVGAMYEDSADSNDPTNNSAPKSGAVYVYSLSGGVWIEDAYIKASNPEYEDGFGVALAMSRDEKTLAVVAQYEDSGDANDESDNGTLGAGAVYVYTVSGGVWTQQAYVKVPAPSNYDYTGSGVSLSDDGNLLVFGSVANDSGILNDPYDKSASDVGAVYIYERENQTWSFRDFLQPNITGSSDRFGMAIGISGDGKTLAVGTSNEDSNDPNDPTDNSASSSGAIYVF</sequence>
<evidence type="ECO:0000313" key="5">
    <source>
        <dbReference type="EMBL" id="PMN92434.1"/>
    </source>
</evidence>
<comment type="caution">
    <text evidence="5">The sequence shown here is derived from an EMBL/GenBank/DDBJ whole genome shotgun (WGS) entry which is preliminary data.</text>
</comment>
<organism evidence="5 6">
    <name type="scientific">Enterovibrio norvegicus</name>
    <dbReference type="NCBI Taxonomy" id="188144"/>
    <lineage>
        <taxon>Bacteria</taxon>
        <taxon>Pseudomonadati</taxon>
        <taxon>Pseudomonadota</taxon>
        <taxon>Gammaproteobacteria</taxon>
        <taxon>Vibrionales</taxon>
        <taxon>Vibrionaceae</taxon>
        <taxon>Enterovibrio</taxon>
    </lineage>
</organism>
<gene>
    <name evidence="5" type="ORF">BCT23_15340</name>
</gene>
<protein>
    <recommendedName>
        <fullName evidence="7">Integrin</fullName>
    </recommendedName>
</protein>
<feature type="compositionally biased region" description="Polar residues" evidence="4">
    <location>
        <begin position="173"/>
        <end position="183"/>
    </location>
</feature>
<keyword evidence="1" id="KW-0732">Signal</keyword>
<feature type="region of interest" description="Disordered" evidence="4">
    <location>
        <begin position="425"/>
        <end position="448"/>
    </location>
</feature>
<dbReference type="InterPro" id="IPR028994">
    <property type="entry name" value="Integrin_alpha_N"/>
</dbReference>
<dbReference type="Proteomes" id="UP000235387">
    <property type="component" value="Unassembled WGS sequence"/>
</dbReference>
<reference evidence="6" key="1">
    <citation type="submission" date="2016-07" db="EMBL/GenBank/DDBJ databases">
        <title>Nontailed viruses are major unrecognized killers of bacteria in the ocean.</title>
        <authorList>
            <person name="Kauffman K."/>
            <person name="Hussain F."/>
            <person name="Yang J."/>
            <person name="Arevalo P."/>
            <person name="Brown J."/>
            <person name="Cutler M."/>
            <person name="Kelly L."/>
            <person name="Polz M.F."/>
        </authorList>
    </citation>
    <scope>NUCLEOTIDE SEQUENCE [LARGE SCALE GENOMIC DNA]</scope>
    <source>
        <strain evidence="6">10N.261.45.A10</strain>
    </source>
</reference>
<dbReference type="PANTHER" id="PTHR36220:SF1">
    <property type="entry name" value="GAMMA TUBULIN COMPLEX COMPONENT C-TERMINAL DOMAIN-CONTAINING PROTEIN"/>
    <property type="match status" value="1"/>
</dbReference>
<accession>A0A2N7LBR0</accession>
<evidence type="ECO:0008006" key="7">
    <source>
        <dbReference type="Google" id="ProtNLM"/>
    </source>
</evidence>
<dbReference type="Pfam" id="PF14312">
    <property type="entry name" value="FG-GAP_2"/>
    <property type="match status" value="3"/>
</dbReference>
<feature type="region of interest" description="Disordered" evidence="4">
    <location>
        <begin position="164"/>
        <end position="183"/>
    </location>
</feature>
<dbReference type="InterPro" id="IPR013519">
    <property type="entry name" value="Int_alpha_beta-p"/>
</dbReference>
<proteinExistence type="predicted"/>
<keyword evidence="2" id="KW-0677">Repeat</keyword>
<feature type="compositionally biased region" description="Low complexity" evidence="4">
    <location>
        <begin position="429"/>
        <end position="448"/>
    </location>
</feature>
<dbReference type="PANTHER" id="PTHR36220">
    <property type="entry name" value="UNNAMED PRODUCT"/>
    <property type="match status" value="1"/>
</dbReference>
<dbReference type="Gene3D" id="2.130.10.130">
    <property type="entry name" value="Integrin alpha, N-terminal"/>
    <property type="match status" value="4"/>
</dbReference>
<evidence type="ECO:0000313" key="6">
    <source>
        <dbReference type="Proteomes" id="UP000235387"/>
    </source>
</evidence>
<evidence type="ECO:0000256" key="2">
    <source>
        <dbReference type="ARBA" id="ARBA00022737"/>
    </source>
</evidence>
<feature type="compositionally biased region" description="Polar residues" evidence="4">
    <location>
        <begin position="106"/>
        <end position="117"/>
    </location>
</feature>